<evidence type="ECO:0000313" key="3">
    <source>
        <dbReference type="Proteomes" id="UP000887159"/>
    </source>
</evidence>
<protein>
    <submittedName>
        <fullName evidence="2">Uncharacterized protein</fullName>
    </submittedName>
</protein>
<accession>A0A8X6VR81</accession>
<feature type="region of interest" description="Disordered" evidence="1">
    <location>
        <begin position="1"/>
        <end position="24"/>
    </location>
</feature>
<gene>
    <name evidence="2" type="ORF">TNCV_3518651</name>
</gene>
<evidence type="ECO:0000256" key="1">
    <source>
        <dbReference type="SAM" id="MobiDB-lite"/>
    </source>
</evidence>
<dbReference type="Proteomes" id="UP000887159">
    <property type="component" value="Unassembled WGS sequence"/>
</dbReference>
<name>A0A8X6VR81_TRICX</name>
<dbReference type="AlphaFoldDB" id="A0A8X6VR81"/>
<sequence length="122" mass="14726">MWKAKEKMEQQIRSKNPSRGGWRERKSPFCAEKFVCLGIKFYIEIYEEGEERRPSFSCSESMYRNLFGDVAERFVSRQFVMINDVFVKLERGRGAIEVWLDCKPVFDLKKRLIFQKQFYIFL</sequence>
<keyword evidence="3" id="KW-1185">Reference proteome</keyword>
<dbReference type="EMBL" id="BMAU01021345">
    <property type="protein sequence ID" value="GFY17510.1"/>
    <property type="molecule type" value="Genomic_DNA"/>
</dbReference>
<organism evidence="2 3">
    <name type="scientific">Trichonephila clavipes</name>
    <name type="common">Golden silk orbweaver</name>
    <name type="synonym">Nephila clavipes</name>
    <dbReference type="NCBI Taxonomy" id="2585209"/>
    <lineage>
        <taxon>Eukaryota</taxon>
        <taxon>Metazoa</taxon>
        <taxon>Ecdysozoa</taxon>
        <taxon>Arthropoda</taxon>
        <taxon>Chelicerata</taxon>
        <taxon>Arachnida</taxon>
        <taxon>Araneae</taxon>
        <taxon>Araneomorphae</taxon>
        <taxon>Entelegynae</taxon>
        <taxon>Araneoidea</taxon>
        <taxon>Nephilidae</taxon>
        <taxon>Trichonephila</taxon>
    </lineage>
</organism>
<evidence type="ECO:0000313" key="2">
    <source>
        <dbReference type="EMBL" id="GFY17510.1"/>
    </source>
</evidence>
<proteinExistence type="predicted"/>
<reference evidence="2" key="1">
    <citation type="submission" date="2020-08" db="EMBL/GenBank/DDBJ databases">
        <title>Multicomponent nature underlies the extraordinary mechanical properties of spider dragline silk.</title>
        <authorList>
            <person name="Kono N."/>
            <person name="Nakamura H."/>
            <person name="Mori M."/>
            <person name="Yoshida Y."/>
            <person name="Ohtoshi R."/>
            <person name="Malay A.D."/>
            <person name="Moran D.A.P."/>
            <person name="Tomita M."/>
            <person name="Numata K."/>
            <person name="Arakawa K."/>
        </authorList>
    </citation>
    <scope>NUCLEOTIDE SEQUENCE</scope>
</reference>
<comment type="caution">
    <text evidence="2">The sequence shown here is derived from an EMBL/GenBank/DDBJ whole genome shotgun (WGS) entry which is preliminary data.</text>
</comment>
<feature type="compositionally biased region" description="Basic and acidic residues" evidence="1">
    <location>
        <begin position="1"/>
        <end position="12"/>
    </location>
</feature>